<dbReference type="Gene3D" id="3.90.320.10">
    <property type="match status" value="1"/>
</dbReference>
<name>A0A7T9DIY8_9ARCH</name>
<evidence type="ECO:0000313" key="2">
    <source>
        <dbReference type="EMBL" id="QQR92204.1"/>
    </source>
</evidence>
<evidence type="ECO:0000259" key="1">
    <source>
        <dbReference type="Pfam" id="PF12705"/>
    </source>
</evidence>
<dbReference type="AlphaFoldDB" id="A0A7T9DIY8"/>
<proteinExistence type="predicted"/>
<dbReference type="InterPro" id="IPR038726">
    <property type="entry name" value="PDDEXK_AddAB-type"/>
</dbReference>
<dbReference type="EMBL" id="CP064981">
    <property type="protein sequence ID" value="QQR92204.1"/>
    <property type="molecule type" value="Genomic_DNA"/>
</dbReference>
<gene>
    <name evidence="2" type="ORF">IPJ89_03515</name>
</gene>
<dbReference type="Pfam" id="PF12705">
    <property type="entry name" value="PDDEXK_1"/>
    <property type="match status" value="1"/>
</dbReference>
<dbReference type="InterPro" id="IPR011604">
    <property type="entry name" value="PDDEXK-like_dom_sf"/>
</dbReference>
<organism evidence="2">
    <name type="scientific">Candidatus Iainarchaeum sp</name>
    <dbReference type="NCBI Taxonomy" id="3101447"/>
    <lineage>
        <taxon>Archaea</taxon>
        <taxon>Candidatus Iainarchaeota</taxon>
        <taxon>Candidatus Iainarchaeia</taxon>
        <taxon>Candidatus Iainarchaeales</taxon>
        <taxon>Candidatus Iainarchaeaceae</taxon>
        <taxon>Candidatus Iainarchaeum</taxon>
    </lineage>
</organism>
<feature type="domain" description="PD-(D/E)XK endonuclease-like" evidence="1">
    <location>
        <begin position="6"/>
        <end position="257"/>
    </location>
</feature>
<sequence length="263" mass="30181">MPKPHSYSSLSMYERCPRQYAFRYIEKAEIPELPLDWRMHAGSVVHAALEFIYLKSSKNKKVELEKIVEELQRKWDEAIALSSVPVTPEELLPFVQQSVKNVEYYYQHHFLPETEATLGVEHKVMLPLFPQRKQWLIGFLDRVSSPEESVITIHDYKTGKQTLTNKTLLQDFQATLYGGMAAHEFGKEMPLKKIELKWHYLSHEKTVSAILTPDASRSAIQKAQNLSTRIGYSSQTGLFPAQEGAHCSYCDFSTICPAKKKSN</sequence>
<dbReference type="Proteomes" id="UP000596004">
    <property type="component" value="Chromosome"/>
</dbReference>
<reference evidence="2" key="1">
    <citation type="submission" date="2020-11" db="EMBL/GenBank/DDBJ databases">
        <title>Connecting structure to function with the recovery of over 1000 high-quality activated sludge metagenome-assembled genomes encoding full-length rRNA genes using long-read sequencing.</title>
        <authorList>
            <person name="Singleton C.M."/>
            <person name="Petriglieri F."/>
            <person name="Kristensen J.M."/>
            <person name="Kirkegaard R.H."/>
            <person name="Michaelsen T.Y."/>
            <person name="Andersen M.H."/>
            <person name="Karst S.M."/>
            <person name="Dueholm M.S."/>
            <person name="Nielsen P.H."/>
            <person name="Albertsen M."/>
        </authorList>
    </citation>
    <scope>NUCLEOTIDE SEQUENCE</scope>
    <source>
        <strain evidence="2">Fred_18-Q3-R57-64_BAT3C.431</strain>
    </source>
</reference>
<accession>A0A7T9DIY8</accession>
<protein>
    <submittedName>
        <fullName evidence="2">PD-(D/E)XK nuclease family protein</fullName>
    </submittedName>
</protein>